<dbReference type="PROSITE" id="PS51000">
    <property type="entry name" value="HTH_DEOR_2"/>
    <property type="match status" value="1"/>
</dbReference>
<name>A0A931B683_9ACTN</name>
<protein>
    <submittedName>
        <fullName evidence="5">WYL domain-containing protein</fullName>
    </submittedName>
</protein>
<dbReference type="InterPro" id="IPR028349">
    <property type="entry name" value="PafC-like"/>
</dbReference>
<dbReference type="PROSITE" id="PS52050">
    <property type="entry name" value="WYL"/>
    <property type="match status" value="1"/>
</dbReference>
<dbReference type="AlphaFoldDB" id="A0A931B683"/>
<dbReference type="SMART" id="SM00420">
    <property type="entry name" value="HTH_DEOR"/>
    <property type="match status" value="1"/>
</dbReference>
<dbReference type="EMBL" id="JADPRT010000013">
    <property type="protein sequence ID" value="MBF9071864.1"/>
    <property type="molecule type" value="Genomic_DNA"/>
</dbReference>
<gene>
    <name evidence="5" type="ORF">I2501_27955</name>
</gene>
<dbReference type="PANTHER" id="PTHR34580:SF1">
    <property type="entry name" value="PROTEIN PAFC"/>
    <property type="match status" value="1"/>
</dbReference>
<evidence type="ECO:0000313" key="6">
    <source>
        <dbReference type="Proteomes" id="UP000657385"/>
    </source>
</evidence>
<dbReference type="Pfam" id="PF08279">
    <property type="entry name" value="HTH_11"/>
    <property type="match status" value="1"/>
</dbReference>
<feature type="compositionally biased region" description="Basic residues" evidence="3">
    <location>
        <begin position="337"/>
        <end position="348"/>
    </location>
</feature>
<keyword evidence="2" id="KW-0804">Transcription</keyword>
<dbReference type="InterPro" id="IPR026881">
    <property type="entry name" value="WYL_dom"/>
</dbReference>
<dbReference type="InterPro" id="IPR001034">
    <property type="entry name" value="DeoR_HTH"/>
</dbReference>
<dbReference type="InterPro" id="IPR051534">
    <property type="entry name" value="CBASS_pafABC_assoc_protein"/>
</dbReference>
<comment type="caution">
    <text evidence="5">The sequence shown here is derived from an EMBL/GenBank/DDBJ whole genome shotgun (WGS) entry which is preliminary data.</text>
</comment>
<dbReference type="SUPFAM" id="SSF46785">
    <property type="entry name" value="Winged helix' DNA-binding domain"/>
    <property type="match status" value="1"/>
</dbReference>
<reference evidence="5" key="1">
    <citation type="submission" date="2020-11" db="EMBL/GenBank/DDBJ databases">
        <title>Isolation and identification of active actinomycetes.</title>
        <authorList>
            <person name="Yu B."/>
        </authorList>
    </citation>
    <scope>NUCLEOTIDE SEQUENCE</scope>
    <source>
        <strain evidence="5">NEAU-YB345</strain>
    </source>
</reference>
<proteinExistence type="predicted"/>
<evidence type="ECO:0000259" key="4">
    <source>
        <dbReference type="PROSITE" id="PS51000"/>
    </source>
</evidence>
<dbReference type="Gene3D" id="1.10.10.10">
    <property type="entry name" value="Winged helix-like DNA-binding domain superfamily/Winged helix DNA-binding domain"/>
    <property type="match status" value="1"/>
</dbReference>
<keyword evidence="1" id="KW-0805">Transcription regulation</keyword>
<evidence type="ECO:0000313" key="5">
    <source>
        <dbReference type="EMBL" id="MBF9071864.1"/>
    </source>
</evidence>
<dbReference type="InterPro" id="IPR036390">
    <property type="entry name" value="WH_DNA-bd_sf"/>
</dbReference>
<dbReference type="InterPro" id="IPR057727">
    <property type="entry name" value="WCX_dom"/>
</dbReference>
<feature type="region of interest" description="Disordered" evidence="3">
    <location>
        <begin position="313"/>
        <end position="348"/>
    </location>
</feature>
<evidence type="ECO:0000256" key="2">
    <source>
        <dbReference type="ARBA" id="ARBA00023163"/>
    </source>
</evidence>
<dbReference type="InterPro" id="IPR013196">
    <property type="entry name" value="HTH_11"/>
</dbReference>
<dbReference type="Pfam" id="PF25583">
    <property type="entry name" value="WCX"/>
    <property type="match status" value="1"/>
</dbReference>
<dbReference type="Proteomes" id="UP000657385">
    <property type="component" value="Unassembled WGS sequence"/>
</dbReference>
<dbReference type="RefSeq" id="WP_196197020.1">
    <property type="nucleotide sequence ID" value="NZ_JADPRT010000013.1"/>
</dbReference>
<dbReference type="PIRSF" id="PIRSF016838">
    <property type="entry name" value="PafC"/>
    <property type="match status" value="1"/>
</dbReference>
<feature type="compositionally biased region" description="Basic and acidic residues" evidence="3">
    <location>
        <begin position="327"/>
        <end position="336"/>
    </location>
</feature>
<keyword evidence="6" id="KW-1185">Reference proteome</keyword>
<dbReference type="InterPro" id="IPR036388">
    <property type="entry name" value="WH-like_DNA-bd_sf"/>
</dbReference>
<dbReference type="GO" id="GO:0003700">
    <property type="term" value="F:DNA-binding transcription factor activity"/>
    <property type="evidence" value="ECO:0007669"/>
    <property type="project" value="InterPro"/>
</dbReference>
<organism evidence="5 6">
    <name type="scientific">Streptacidiphilus fuscans</name>
    <dbReference type="NCBI Taxonomy" id="2789292"/>
    <lineage>
        <taxon>Bacteria</taxon>
        <taxon>Bacillati</taxon>
        <taxon>Actinomycetota</taxon>
        <taxon>Actinomycetes</taxon>
        <taxon>Kitasatosporales</taxon>
        <taxon>Streptomycetaceae</taxon>
        <taxon>Streptacidiphilus</taxon>
    </lineage>
</organism>
<evidence type="ECO:0000256" key="1">
    <source>
        <dbReference type="ARBA" id="ARBA00023015"/>
    </source>
</evidence>
<sequence length="348" mass="38606">MVQEPHARQLAIVQTLRSREWVSASALATRFGVAERTIYRDIEKLTQHGIPIQAATGKTGGYRLAPDEPIDPLTLDSDHALRLYVLGLIEPDSTDPDSKARSAGITGTTREVMRRLARCIHFDTADWYWRDEGSGHLTDLRYAMLTGTAVEAEIHQEGGDSSTRLLKPYGIVWKAGEWHMVAATPSNEMGRFRLNLVDRLALTDLKFTPPDDFDAGSWWAGAMEAFGKGEARVELHVSATAREELSRLSLKTTSQVHEGPNGSMTIVLFVDRWQWLIPLVTSYGPDVTVIEPPQLRDAVTAHLRAALAAYEQIPAPANGPAQPDSADDFRNDDSRLRSTRGRTPRTSR</sequence>
<dbReference type="PANTHER" id="PTHR34580">
    <property type="match status" value="1"/>
</dbReference>
<accession>A0A931B683</accession>
<dbReference type="Pfam" id="PF13280">
    <property type="entry name" value="WYL"/>
    <property type="match status" value="1"/>
</dbReference>
<feature type="domain" description="HTH deoR-type" evidence="4">
    <location>
        <begin position="5"/>
        <end position="64"/>
    </location>
</feature>
<evidence type="ECO:0000256" key="3">
    <source>
        <dbReference type="SAM" id="MobiDB-lite"/>
    </source>
</evidence>